<accession>A0A183TDX2</accession>
<evidence type="ECO:0000313" key="2">
    <source>
        <dbReference type="Proteomes" id="UP000275846"/>
    </source>
</evidence>
<dbReference type="STRING" id="70667.A0A183TDX2"/>
<keyword evidence="2" id="KW-1185">Reference proteome</keyword>
<dbReference type="Proteomes" id="UP000275846">
    <property type="component" value="Unassembled WGS sequence"/>
</dbReference>
<dbReference type="WBParaSite" id="SSLN_0001522501-mRNA-1">
    <property type="protein sequence ID" value="SSLN_0001522501-mRNA-1"/>
    <property type="gene ID" value="SSLN_0001522501"/>
</dbReference>
<gene>
    <name evidence="1" type="ORF">SSLN_LOCUS14672</name>
</gene>
<protein>
    <submittedName>
        <fullName evidence="3">Coiled-coil domain-containing protein 134</fullName>
    </submittedName>
</protein>
<dbReference type="Pfam" id="PF15002">
    <property type="entry name" value="ERK-JNK_inhib"/>
    <property type="match status" value="1"/>
</dbReference>
<dbReference type="OrthoDB" id="5854099at2759"/>
<reference evidence="1 2" key="2">
    <citation type="submission" date="2018-11" db="EMBL/GenBank/DDBJ databases">
        <authorList>
            <consortium name="Pathogen Informatics"/>
        </authorList>
    </citation>
    <scope>NUCLEOTIDE SEQUENCE [LARGE SCALE GENOMIC DNA]</scope>
    <source>
        <strain evidence="1 2">NST_G2</strain>
    </source>
</reference>
<dbReference type="InterPro" id="IPR026321">
    <property type="entry name" value="CC134"/>
</dbReference>
<dbReference type="EMBL" id="UYSU01039192">
    <property type="protein sequence ID" value="VDM01058.1"/>
    <property type="molecule type" value="Genomic_DNA"/>
</dbReference>
<dbReference type="AlphaFoldDB" id="A0A183TDX2"/>
<organism evidence="3">
    <name type="scientific">Schistocephalus solidus</name>
    <name type="common">Tapeworm</name>
    <dbReference type="NCBI Taxonomy" id="70667"/>
    <lineage>
        <taxon>Eukaryota</taxon>
        <taxon>Metazoa</taxon>
        <taxon>Spiralia</taxon>
        <taxon>Lophotrochozoa</taxon>
        <taxon>Platyhelminthes</taxon>
        <taxon>Cestoda</taxon>
        <taxon>Eucestoda</taxon>
        <taxon>Diphyllobothriidea</taxon>
        <taxon>Diphyllobothriidae</taxon>
        <taxon>Schistocephalus</taxon>
    </lineage>
</organism>
<name>A0A183TDX2_SCHSO</name>
<dbReference type="PANTHER" id="PTHR14735:SF1">
    <property type="entry name" value="COILED-COIL DOMAIN-CONTAINING PROTEIN 134"/>
    <property type="match status" value="1"/>
</dbReference>
<evidence type="ECO:0000313" key="1">
    <source>
        <dbReference type="EMBL" id="VDM01058.1"/>
    </source>
</evidence>
<dbReference type="PANTHER" id="PTHR14735">
    <property type="entry name" value="COILED-COIL DOMAIN-CONTAINING PROTEIN 134"/>
    <property type="match status" value="1"/>
</dbReference>
<sequence length="220" mass="25208">MYKAKREEHFVHLMEIAQLDDTTTMIELVTRLIVQLLELLNLHRSALLKATLARPDMAPNDVGAAEAYAMVVENCPFLADLILRFPDSAREVLAPHRSQYNELIAWAFEFTRQSKFPSETDLKLLTLAEQELNLIPRPNTYVNPFADATIEGRILTNPFVFLQKHRQLAELREFERRHGKQELRSDLPTFISSASKVAVKRIGYPSRTQLSSVPQVCEHP</sequence>
<evidence type="ECO:0000313" key="3">
    <source>
        <dbReference type="WBParaSite" id="SSLN_0001522501-mRNA-1"/>
    </source>
</evidence>
<proteinExistence type="predicted"/>
<reference evidence="3" key="1">
    <citation type="submission" date="2016-06" db="UniProtKB">
        <authorList>
            <consortium name="WormBaseParasite"/>
        </authorList>
    </citation>
    <scope>IDENTIFICATION</scope>
</reference>